<evidence type="ECO:0000256" key="3">
    <source>
        <dbReference type="ARBA" id="ARBA00023125"/>
    </source>
</evidence>
<dbReference type="PROSITE" id="PS50931">
    <property type="entry name" value="HTH_LYSR"/>
    <property type="match status" value="1"/>
</dbReference>
<dbReference type="InterPro" id="IPR036388">
    <property type="entry name" value="WH-like_DNA-bd_sf"/>
</dbReference>
<evidence type="ECO:0000256" key="4">
    <source>
        <dbReference type="ARBA" id="ARBA00023163"/>
    </source>
</evidence>
<dbReference type="SUPFAM" id="SSF46785">
    <property type="entry name" value="Winged helix' DNA-binding domain"/>
    <property type="match status" value="1"/>
</dbReference>
<protein>
    <submittedName>
        <fullName evidence="6">LysR family transcriptional regulator</fullName>
    </submittedName>
</protein>
<evidence type="ECO:0000313" key="6">
    <source>
        <dbReference type="EMBL" id="MFC3616145.1"/>
    </source>
</evidence>
<dbReference type="InterPro" id="IPR050950">
    <property type="entry name" value="HTH-type_LysR_regulators"/>
</dbReference>
<dbReference type="SUPFAM" id="SSF53850">
    <property type="entry name" value="Periplasmic binding protein-like II"/>
    <property type="match status" value="1"/>
</dbReference>
<dbReference type="Gene3D" id="3.40.190.10">
    <property type="entry name" value="Periplasmic binding protein-like II"/>
    <property type="match status" value="2"/>
</dbReference>
<gene>
    <name evidence="6" type="ORF">ACFORG_20580</name>
</gene>
<comment type="caution">
    <text evidence="6">The sequence shown here is derived from an EMBL/GenBank/DDBJ whole genome shotgun (WGS) entry which is preliminary data.</text>
</comment>
<name>A0ABV7TME4_9RHOB</name>
<evidence type="ECO:0000256" key="2">
    <source>
        <dbReference type="ARBA" id="ARBA00023015"/>
    </source>
</evidence>
<organism evidence="6 7">
    <name type="scientific">Lutimaribacter marinistellae</name>
    <dbReference type="NCBI Taxonomy" id="1820329"/>
    <lineage>
        <taxon>Bacteria</taxon>
        <taxon>Pseudomonadati</taxon>
        <taxon>Pseudomonadota</taxon>
        <taxon>Alphaproteobacteria</taxon>
        <taxon>Rhodobacterales</taxon>
        <taxon>Roseobacteraceae</taxon>
        <taxon>Lutimaribacter</taxon>
    </lineage>
</organism>
<dbReference type="Pfam" id="PF00126">
    <property type="entry name" value="HTH_1"/>
    <property type="match status" value="1"/>
</dbReference>
<accession>A0ABV7TME4</accession>
<proteinExistence type="inferred from homology"/>
<evidence type="ECO:0000313" key="7">
    <source>
        <dbReference type="Proteomes" id="UP001595629"/>
    </source>
</evidence>
<dbReference type="Gene3D" id="1.10.10.10">
    <property type="entry name" value="Winged helix-like DNA-binding domain superfamily/Winged helix DNA-binding domain"/>
    <property type="match status" value="1"/>
</dbReference>
<evidence type="ECO:0000259" key="5">
    <source>
        <dbReference type="PROSITE" id="PS50931"/>
    </source>
</evidence>
<reference evidence="7" key="1">
    <citation type="journal article" date="2019" name="Int. J. Syst. Evol. Microbiol.">
        <title>The Global Catalogue of Microorganisms (GCM) 10K type strain sequencing project: providing services to taxonomists for standard genome sequencing and annotation.</title>
        <authorList>
            <consortium name="The Broad Institute Genomics Platform"/>
            <consortium name="The Broad Institute Genome Sequencing Center for Infectious Disease"/>
            <person name="Wu L."/>
            <person name="Ma J."/>
        </authorList>
    </citation>
    <scope>NUCLEOTIDE SEQUENCE [LARGE SCALE GENOMIC DNA]</scope>
    <source>
        <strain evidence="7">KCTC 42911</strain>
    </source>
</reference>
<dbReference type="InterPro" id="IPR005119">
    <property type="entry name" value="LysR_subst-bd"/>
</dbReference>
<sequence>MSIKHLRTLVAVAEHRTFSEAADAVHLTHAAVSQQMRALETELDLKLFDRTTRTPTLNATGRALVEKARGVLRSYDNLVPSILDETSLAGEIALGAVPTTLTGLIPQAMTMLKRTCPALRLSIRPGLTTPLIAAIERHQLDAAVVTRPVLLPDGFQFREIAVEPLRLIASSDTANDDPIDLLSTRPFIRFNREAVVGTQIESWVQTKKIRVSETMELDNLDAISSMVYADLGVSIVPQCCVAPANALPLKWIDLGPSAPDRTLGLAFKADTPKGRIIAEVEAAMRSACTPGNSLA</sequence>
<dbReference type="EMBL" id="JBHRXI010000044">
    <property type="protein sequence ID" value="MFC3616145.1"/>
    <property type="molecule type" value="Genomic_DNA"/>
</dbReference>
<dbReference type="PANTHER" id="PTHR30419">
    <property type="entry name" value="HTH-TYPE TRANSCRIPTIONAL REGULATOR YBHD"/>
    <property type="match status" value="1"/>
</dbReference>
<comment type="similarity">
    <text evidence="1">Belongs to the LysR transcriptional regulatory family.</text>
</comment>
<keyword evidence="2" id="KW-0805">Transcription regulation</keyword>
<evidence type="ECO:0000256" key="1">
    <source>
        <dbReference type="ARBA" id="ARBA00009437"/>
    </source>
</evidence>
<keyword evidence="4" id="KW-0804">Transcription</keyword>
<keyword evidence="3" id="KW-0238">DNA-binding</keyword>
<feature type="domain" description="HTH lysR-type" evidence="5">
    <location>
        <begin position="1"/>
        <end position="58"/>
    </location>
</feature>
<keyword evidence="7" id="KW-1185">Reference proteome</keyword>
<dbReference type="Proteomes" id="UP001595629">
    <property type="component" value="Unassembled WGS sequence"/>
</dbReference>
<dbReference type="RefSeq" id="WP_386737451.1">
    <property type="nucleotide sequence ID" value="NZ_JBHRXI010000044.1"/>
</dbReference>
<dbReference type="PRINTS" id="PR00039">
    <property type="entry name" value="HTHLYSR"/>
</dbReference>
<dbReference type="Pfam" id="PF03466">
    <property type="entry name" value="LysR_substrate"/>
    <property type="match status" value="1"/>
</dbReference>
<dbReference type="InterPro" id="IPR036390">
    <property type="entry name" value="WH_DNA-bd_sf"/>
</dbReference>
<dbReference type="InterPro" id="IPR000847">
    <property type="entry name" value="LysR_HTH_N"/>
</dbReference>